<organism evidence="6">
    <name type="scientific">Guillardia theta (strain CCMP2712)</name>
    <name type="common">Cryptophyte</name>
    <dbReference type="NCBI Taxonomy" id="905079"/>
    <lineage>
        <taxon>Eukaryota</taxon>
        <taxon>Cryptophyceae</taxon>
        <taxon>Pyrenomonadales</taxon>
        <taxon>Geminigeraceae</taxon>
        <taxon>Guillardia</taxon>
    </lineage>
</organism>
<dbReference type="AlphaFoldDB" id="L1JQ49"/>
<dbReference type="CDD" id="cd14008">
    <property type="entry name" value="STKc_LKB1_CaMKK"/>
    <property type="match status" value="1"/>
</dbReference>
<evidence type="ECO:0000256" key="3">
    <source>
        <dbReference type="PROSITE-ProRule" id="PRU10141"/>
    </source>
</evidence>
<dbReference type="PROSITE" id="PS50011">
    <property type="entry name" value="PROTEIN_KINASE_DOM"/>
    <property type="match status" value="1"/>
</dbReference>
<evidence type="ECO:0000259" key="5">
    <source>
        <dbReference type="PROSITE" id="PS50011"/>
    </source>
</evidence>
<evidence type="ECO:0000256" key="2">
    <source>
        <dbReference type="ARBA" id="ARBA00022840"/>
    </source>
</evidence>
<dbReference type="GO" id="GO:0005524">
    <property type="term" value="F:ATP binding"/>
    <property type="evidence" value="ECO:0007669"/>
    <property type="project" value="UniProtKB-UniRule"/>
</dbReference>
<evidence type="ECO:0000313" key="6">
    <source>
        <dbReference type="EMBL" id="EKX50285.1"/>
    </source>
</evidence>
<dbReference type="InterPro" id="IPR017441">
    <property type="entry name" value="Protein_kinase_ATP_BS"/>
</dbReference>
<dbReference type="HOGENOM" id="CLU_000288_63_0_1"/>
<dbReference type="PANTHER" id="PTHR24346">
    <property type="entry name" value="MAP/MICROTUBULE AFFINITY-REGULATING KINASE"/>
    <property type="match status" value="1"/>
</dbReference>
<dbReference type="Proteomes" id="UP000011087">
    <property type="component" value="Unassembled WGS sequence"/>
</dbReference>
<keyword evidence="4" id="KW-0808">Transferase</keyword>
<dbReference type="SUPFAM" id="SSF56112">
    <property type="entry name" value="Protein kinase-like (PK-like)"/>
    <property type="match status" value="1"/>
</dbReference>
<dbReference type="EnsemblProtists" id="EKX50285">
    <property type="protein sequence ID" value="EKX50285"/>
    <property type="gene ID" value="GUITHDRAFT_85443"/>
</dbReference>
<dbReference type="EMBL" id="JH992979">
    <property type="protein sequence ID" value="EKX50285.1"/>
    <property type="molecule type" value="Genomic_DNA"/>
</dbReference>
<dbReference type="STRING" id="905079.L1JQ49"/>
<reference evidence="6 8" key="1">
    <citation type="journal article" date="2012" name="Nature">
        <title>Algal genomes reveal evolutionary mosaicism and the fate of nucleomorphs.</title>
        <authorList>
            <consortium name="DOE Joint Genome Institute"/>
            <person name="Curtis B.A."/>
            <person name="Tanifuji G."/>
            <person name="Burki F."/>
            <person name="Gruber A."/>
            <person name="Irimia M."/>
            <person name="Maruyama S."/>
            <person name="Arias M.C."/>
            <person name="Ball S.G."/>
            <person name="Gile G.H."/>
            <person name="Hirakawa Y."/>
            <person name="Hopkins J.F."/>
            <person name="Kuo A."/>
            <person name="Rensing S.A."/>
            <person name="Schmutz J."/>
            <person name="Symeonidi A."/>
            <person name="Elias M."/>
            <person name="Eveleigh R.J."/>
            <person name="Herman E.K."/>
            <person name="Klute M.J."/>
            <person name="Nakayama T."/>
            <person name="Obornik M."/>
            <person name="Reyes-Prieto A."/>
            <person name="Armbrust E.V."/>
            <person name="Aves S.J."/>
            <person name="Beiko R.G."/>
            <person name="Coutinho P."/>
            <person name="Dacks J.B."/>
            <person name="Durnford D.G."/>
            <person name="Fast N.M."/>
            <person name="Green B.R."/>
            <person name="Grisdale C.J."/>
            <person name="Hempel F."/>
            <person name="Henrissat B."/>
            <person name="Hoppner M.P."/>
            <person name="Ishida K."/>
            <person name="Kim E."/>
            <person name="Koreny L."/>
            <person name="Kroth P.G."/>
            <person name="Liu Y."/>
            <person name="Malik S.B."/>
            <person name="Maier U.G."/>
            <person name="McRose D."/>
            <person name="Mock T."/>
            <person name="Neilson J.A."/>
            <person name="Onodera N.T."/>
            <person name="Poole A.M."/>
            <person name="Pritham E.J."/>
            <person name="Richards T.A."/>
            <person name="Rocap G."/>
            <person name="Roy S.W."/>
            <person name="Sarai C."/>
            <person name="Schaack S."/>
            <person name="Shirato S."/>
            <person name="Slamovits C.H."/>
            <person name="Spencer D.F."/>
            <person name="Suzuki S."/>
            <person name="Worden A.Z."/>
            <person name="Zauner S."/>
            <person name="Barry K."/>
            <person name="Bell C."/>
            <person name="Bharti A.K."/>
            <person name="Crow J.A."/>
            <person name="Grimwood J."/>
            <person name="Kramer R."/>
            <person name="Lindquist E."/>
            <person name="Lucas S."/>
            <person name="Salamov A."/>
            <person name="McFadden G.I."/>
            <person name="Lane C.E."/>
            <person name="Keeling P.J."/>
            <person name="Gray M.W."/>
            <person name="Grigoriev I.V."/>
            <person name="Archibald J.M."/>
        </authorList>
    </citation>
    <scope>NUCLEOTIDE SEQUENCE</scope>
    <source>
        <strain evidence="6 8">CCMP2712</strain>
    </source>
</reference>
<keyword evidence="8" id="KW-1185">Reference proteome</keyword>
<comment type="similarity">
    <text evidence="4">Belongs to the protein kinase superfamily.</text>
</comment>
<dbReference type="GO" id="GO:0004674">
    <property type="term" value="F:protein serine/threonine kinase activity"/>
    <property type="evidence" value="ECO:0007669"/>
    <property type="project" value="UniProtKB-KW"/>
</dbReference>
<evidence type="ECO:0000313" key="8">
    <source>
        <dbReference type="Proteomes" id="UP000011087"/>
    </source>
</evidence>
<dbReference type="FunFam" id="1.10.510.10:FF:000571">
    <property type="entry name" value="Maternal embryonic leucine zipper kinase"/>
    <property type="match status" value="1"/>
</dbReference>
<dbReference type="PANTHER" id="PTHR24346:SF77">
    <property type="entry name" value="SERINE THREONINE PROTEIN KINASE"/>
    <property type="match status" value="1"/>
</dbReference>
<dbReference type="RefSeq" id="XP_005837265.1">
    <property type="nucleotide sequence ID" value="XM_005837208.1"/>
</dbReference>
<dbReference type="PROSITE" id="PS00108">
    <property type="entry name" value="PROTEIN_KINASE_ST"/>
    <property type="match status" value="1"/>
</dbReference>
<dbReference type="eggNOG" id="KOG0585">
    <property type="taxonomic scope" value="Eukaryota"/>
</dbReference>
<protein>
    <recommendedName>
        <fullName evidence="5">Protein kinase domain-containing protein</fullName>
    </recommendedName>
</protein>
<dbReference type="Gene3D" id="1.10.510.10">
    <property type="entry name" value="Transferase(Phosphotransferase) domain 1"/>
    <property type="match status" value="1"/>
</dbReference>
<feature type="domain" description="Protein kinase" evidence="5">
    <location>
        <begin position="45"/>
        <end position="306"/>
    </location>
</feature>
<dbReference type="KEGG" id="gtt:GUITHDRAFT_85443"/>
<keyword evidence="4" id="KW-0723">Serine/threonine-protein kinase</keyword>
<dbReference type="PaxDb" id="55529-EKX50285"/>
<dbReference type="PIRSF" id="PIRSF000654">
    <property type="entry name" value="Integrin-linked_kinase"/>
    <property type="match status" value="1"/>
</dbReference>
<dbReference type="InterPro" id="IPR011009">
    <property type="entry name" value="Kinase-like_dom_sf"/>
</dbReference>
<evidence type="ECO:0000313" key="7">
    <source>
        <dbReference type="EnsemblProtists" id="EKX50285"/>
    </source>
</evidence>
<dbReference type="PROSITE" id="PS00107">
    <property type="entry name" value="PROTEIN_KINASE_ATP"/>
    <property type="match status" value="1"/>
</dbReference>
<keyword evidence="2 3" id="KW-0067">ATP-binding</keyword>
<dbReference type="GeneID" id="17306789"/>
<keyword evidence="1 3" id="KW-0547">Nucleotide-binding</keyword>
<dbReference type="FunFam" id="3.30.200.20:FF:000042">
    <property type="entry name" value="Aurora kinase A"/>
    <property type="match status" value="1"/>
</dbReference>
<dbReference type="InterPro" id="IPR008271">
    <property type="entry name" value="Ser/Thr_kinase_AS"/>
</dbReference>
<dbReference type="GO" id="GO:0035556">
    <property type="term" value="P:intracellular signal transduction"/>
    <property type="evidence" value="ECO:0007669"/>
    <property type="project" value="TreeGrafter"/>
</dbReference>
<reference evidence="7" key="3">
    <citation type="submission" date="2016-03" db="UniProtKB">
        <authorList>
            <consortium name="EnsemblProtists"/>
        </authorList>
    </citation>
    <scope>IDENTIFICATION</scope>
</reference>
<name>L1JQ49_GUITC</name>
<evidence type="ECO:0000256" key="1">
    <source>
        <dbReference type="ARBA" id="ARBA00022741"/>
    </source>
</evidence>
<gene>
    <name evidence="6" type="ORF">GUITHDRAFT_85443</name>
</gene>
<feature type="binding site" evidence="3">
    <location>
        <position position="74"/>
    </location>
    <ligand>
        <name>ATP</name>
        <dbReference type="ChEBI" id="CHEBI:30616"/>
    </ligand>
</feature>
<proteinExistence type="inferred from homology"/>
<keyword evidence="4" id="KW-0418">Kinase</keyword>
<dbReference type="OrthoDB" id="68483at2759"/>
<dbReference type="Pfam" id="PF00069">
    <property type="entry name" value="Pkinase"/>
    <property type="match status" value="1"/>
</dbReference>
<dbReference type="SMART" id="SM00220">
    <property type="entry name" value="S_TKc"/>
    <property type="match status" value="1"/>
</dbReference>
<evidence type="ECO:0000256" key="4">
    <source>
        <dbReference type="RuleBase" id="RU000304"/>
    </source>
</evidence>
<dbReference type="OMA" id="KHLIERM"/>
<sequence length="309" mass="35016">MSAALMERRGLMGIGGGPQEISRNLVDTPIVTIRKEDGRKFINQYETLKELGKGSFGKVKLIKHTETGELFALKVFNKNVLRKKRMGTRNMLQDVEHEIRIMKQMDHPSCIKLYEVLDSPDYHKLFLRLEYCEGGHPICTENLPTDPLPEAAARKYFRGLLDGLDYIHSSNIIHRDIKPENLLLTKDGMIKLADFGTGQVLEDGNDLINKSAGTPAFTAPEACVEGDFSGKGADIWAAGVTLYLFVHGKCPFISNNLVQIFQMIREDPIEFSPTLSHNCRDLLEKILEKDPKKRIQIPDIKNHEWLKED</sequence>
<reference evidence="8" key="2">
    <citation type="submission" date="2012-11" db="EMBL/GenBank/DDBJ databases">
        <authorList>
            <person name="Kuo A."/>
            <person name="Curtis B.A."/>
            <person name="Tanifuji G."/>
            <person name="Burki F."/>
            <person name="Gruber A."/>
            <person name="Irimia M."/>
            <person name="Maruyama S."/>
            <person name="Arias M.C."/>
            <person name="Ball S.G."/>
            <person name="Gile G.H."/>
            <person name="Hirakawa Y."/>
            <person name="Hopkins J.F."/>
            <person name="Rensing S.A."/>
            <person name="Schmutz J."/>
            <person name="Symeonidi A."/>
            <person name="Elias M."/>
            <person name="Eveleigh R.J."/>
            <person name="Herman E.K."/>
            <person name="Klute M.J."/>
            <person name="Nakayama T."/>
            <person name="Obornik M."/>
            <person name="Reyes-Prieto A."/>
            <person name="Armbrust E.V."/>
            <person name="Aves S.J."/>
            <person name="Beiko R.G."/>
            <person name="Coutinho P."/>
            <person name="Dacks J.B."/>
            <person name="Durnford D.G."/>
            <person name="Fast N.M."/>
            <person name="Green B.R."/>
            <person name="Grisdale C."/>
            <person name="Hempe F."/>
            <person name="Henrissat B."/>
            <person name="Hoppner M.P."/>
            <person name="Ishida K.-I."/>
            <person name="Kim E."/>
            <person name="Koreny L."/>
            <person name="Kroth P.G."/>
            <person name="Liu Y."/>
            <person name="Malik S.-B."/>
            <person name="Maier U.G."/>
            <person name="McRose D."/>
            <person name="Mock T."/>
            <person name="Neilson J.A."/>
            <person name="Onodera N.T."/>
            <person name="Poole A.M."/>
            <person name="Pritham E.J."/>
            <person name="Richards T.A."/>
            <person name="Rocap G."/>
            <person name="Roy S.W."/>
            <person name="Sarai C."/>
            <person name="Schaack S."/>
            <person name="Shirato S."/>
            <person name="Slamovits C.H."/>
            <person name="Spencer D.F."/>
            <person name="Suzuki S."/>
            <person name="Worden A.Z."/>
            <person name="Zauner S."/>
            <person name="Barry K."/>
            <person name="Bell C."/>
            <person name="Bharti A.K."/>
            <person name="Crow J.A."/>
            <person name="Grimwood J."/>
            <person name="Kramer R."/>
            <person name="Lindquist E."/>
            <person name="Lucas S."/>
            <person name="Salamov A."/>
            <person name="McFadden G.I."/>
            <person name="Lane C.E."/>
            <person name="Keeling P.J."/>
            <person name="Gray M.W."/>
            <person name="Grigoriev I.V."/>
            <person name="Archibald J.M."/>
        </authorList>
    </citation>
    <scope>NUCLEOTIDE SEQUENCE</scope>
    <source>
        <strain evidence="8">CCMP2712</strain>
    </source>
</reference>
<accession>L1JQ49</accession>
<dbReference type="InterPro" id="IPR000719">
    <property type="entry name" value="Prot_kinase_dom"/>
</dbReference>
<dbReference type="GO" id="GO:0005737">
    <property type="term" value="C:cytoplasm"/>
    <property type="evidence" value="ECO:0007669"/>
    <property type="project" value="TreeGrafter"/>
</dbReference>